<evidence type="ECO:0000256" key="1">
    <source>
        <dbReference type="ARBA" id="ARBA00004323"/>
    </source>
</evidence>
<dbReference type="PANTHER" id="PTHR12137">
    <property type="entry name" value="CARBOHYDRATE SULFOTRANSFERASE"/>
    <property type="match status" value="1"/>
</dbReference>
<evidence type="ECO:0000256" key="9">
    <source>
        <dbReference type="RuleBase" id="RU364020"/>
    </source>
</evidence>
<dbReference type="GO" id="GO:0008146">
    <property type="term" value="F:sulfotransferase activity"/>
    <property type="evidence" value="ECO:0007669"/>
    <property type="project" value="InterPro"/>
</dbReference>
<evidence type="ECO:0000256" key="6">
    <source>
        <dbReference type="ARBA" id="ARBA00023034"/>
    </source>
</evidence>
<evidence type="ECO:0000313" key="10">
    <source>
        <dbReference type="EMBL" id="KAK2159465.1"/>
    </source>
</evidence>
<organism evidence="10 11">
    <name type="scientific">Paralvinella palmiformis</name>
    <dbReference type="NCBI Taxonomy" id="53620"/>
    <lineage>
        <taxon>Eukaryota</taxon>
        <taxon>Metazoa</taxon>
        <taxon>Spiralia</taxon>
        <taxon>Lophotrochozoa</taxon>
        <taxon>Annelida</taxon>
        <taxon>Polychaeta</taxon>
        <taxon>Sedentaria</taxon>
        <taxon>Canalipalpata</taxon>
        <taxon>Terebellida</taxon>
        <taxon>Terebelliformia</taxon>
        <taxon>Alvinellidae</taxon>
        <taxon>Paralvinella</taxon>
    </lineage>
</organism>
<evidence type="ECO:0000256" key="8">
    <source>
        <dbReference type="ARBA" id="ARBA00023180"/>
    </source>
</evidence>
<keyword evidence="7" id="KW-0472">Membrane</keyword>
<dbReference type="Pfam" id="PF03567">
    <property type="entry name" value="Sulfotransfer_2"/>
    <property type="match status" value="1"/>
</dbReference>
<evidence type="ECO:0000256" key="3">
    <source>
        <dbReference type="ARBA" id="ARBA00022679"/>
    </source>
</evidence>
<dbReference type="AlphaFoldDB" id="A0AAD9JW88"/>
<comment type="subcellular location">
    <subcellularLocation>
        <location evidence="1 9">Golgi apparatus membrane</location>
        <topology evidence="1 9">Single-pass type II membrane protein</topology>
    </subcellularLocation>
</comment>
<name>A0AAD9JW88_9ANNE</name>
<evidence type="ECO:0000313" key="11">
    <source>
        <dbReference type="Proteomes" id="UP001208570"/>
    </source>
</evidence>
<evidence type="ECO:0000256" key="7">
    <source>
        <dbReference type="ARBA" id="ARBA00023136"/>
    </source>
</evidence>
<dbReference type="GO" id="GO:0016051">
    <property type="term" value="P:carbohydrate biosynthetic process"/>
    <property type="evidence" value="ECO:0007669"/>
    <property type="project" value="InterPro"/>
</dbReference>
<reference evidence="10" key="1">
    <citation type="journal article" date="2023" name="Mol. Biol. Evol.">
        <title>Third-Generation Sequencing Reveals the Adaptive Role of the Epigenome in Three Deep-Sea Polychaetes.</title>
        <authorList>
            <person name="Perez M."/>
            <person name="Aroh O."/>
            <person name="Sun Y."/>
            <person name="Lan Y."/>
            <person name="Juniper S.K."/>
            <person name="Young C.R."/>
            <person name="Angers B."/>
            <person name="Qian P.Y."/>
        </authorList>
    </citation>
    <scope>NUCLEOTIDE SEQUENCE</scope>
    <source>
        <strain evidence="10">P08H-3</strain>
    </source>
</reference>
<comment type="caution">
    <text evidence="10">The sequence shown here is derived from an EMBL/GenBank/DDBJ whole genome shotgun (WGS) entry which is preliminary data.</text>
</comment>
<keyword evidence="11" id="KW-1185">Reference proteome</keyword>
<keyword evidence="9" id="KW-0735">Signal-anchor</keyword>
<keyword evidence="6 9" id="KW-0333">Golgi apparatus</keyword>
<proteinExistence type="inferred from homology"/>
<keyword evidence="3 9" id="KW-0808">Transferase</keyword>
<evidence type="ECO:0000256" key="5">
    <source>
        <dbReference type="ARBA" id="ARBA00022989"/>
    </source>
</evidence>
<gene>
    <name evidence="10" type="ORF">LSH36_152g00018</name>
</gene>
<dbReference type="Proteomes" id="UP001208570">
    <property type="component" value="Unassembled WGS sequence"/>
</dbReference>
<comment type="similarity">
    <text evidence="2 9">Belongs to the sulfotransferase 2 family.</text>
</comment>
<dbReference type="GO" id="GO:0000139">
    <property type="term" value="C:Golgi membrane"/>
    <property type="evidence" value="ECO:0007669"/>
    <property type="project" value="UniProtKB-SubCell"/>
</dbReference>
<keyword evidence="5" id="KW-1133">Transmembrane helix</keyword>
<keyword evidence="9" id="KW-0119">Carbohydrate metabolism</keyword>
<dbReference type="PANTHER" id="PTHR12137:SF54">
    <property type="entry name" value="CARBOHYDRATE SULFOTRANSFERASE"/>
    <property type="match status" value="1"/>
</dbReference>
<dbReference type="EMBL" id="JAODUP010000152">
    <property type="protein sequence ID" value="KAK2159465.1"/>
    <property type="molecule type" value="Genomic_DNA"/>
</dbReference>
<evidence type="ECO:0000256" key="2">
    <source>
        <dbReference type="ARBA" id="ARBA00006339"/>
    </source>
</evidence>
<sequence>MVCQALTPTSDQFNLSDQRSYRSLIVDDYNKIMYCSISKVGCTTFKTMMYLRRDPSLEGSLQFRRLHTGAFLRQHGLRPLSSYHPAEVDERLRTYVKLLVVRHPLERLISAYRDKFVESNYGEKKAIRGNITGITGPVGVLNITSFLTLLTEAIKTQSTDVINYRDRHWDKQHTTCHPCFIRYDYIAKLETIDSDMEYILKFFNQTRVPHRNNSPNRRFKDSAISVGELLNALSLDVIEVLKEYYQYDFDLFSYRFNMTRNSHGLYVETGQGMC</sequence>
<evidence type="ECO:0000256" key="4">
    <source>
        <dbReference type="ARBA" id="ARBA00022692"/>
    </source>
</evidence>
<dbReference type="InterPro" id="IPR005331">
    <property type="entry name" value="Sulfotransferase"/>
</dbReference>
<dbReference type="InterPro" id="IPR018011">
    <property type="entry name" value="Carb_sulfotrans_8-10"/>
</dbReference>
<keyword evidence="8 9" id="KW-0325">Glycoprotein</keyword>
<protein>
    <recommendedName>
        <fullName evidence="9">Carbohydrate sulfotransferase</fullName>
        <ecNumber evidence="9">2.8.2.-</ecNumber>
    </recommendedName>
</protein>
<keyword evidence="4" id="KW-0812">Transmembrane</keyword>
<dbReference type="EC" id="2.8.2.-" evidence="9"/>
<accession>A0AAD9JW88</accession>